<dbReference type="GO" id="GO:0005829">
    <property type="term" value="C:cytosol"/>
    <property type="evidence" value="ECO:0007669"/>
    <property type="project" value="TreeGrafter"/>
</dbReference>
<name>A0A532V4Z7_UNCL8</name>
<evidence type="ECO:0000313" key="4">
    <source>
        <dbReference type="EMBL" id="TKJ42261.1"/>
    </source>
</evidence>
<organism evidence="4 5">
    <name type="scientific">candidate division LCP-89 bacterium B3_LCP</name>
    <dbReference type="NCBI Taxonomy" id="2012998"/>
    <lineage>
        <taxon>Bacteria</taxon>
        <taxon>Pseudomonadati</taxon>
        <taxon>Bacteria division LCP-89</taxon>
    </lineage>
</organism>
<dbReference type="InterPro" id="IPR001303">
    <property type="entry name" value="Aldolase_II/adducin_N"/>
</dbReference>
<sequence>MPSDVDLIDQLLDVCHRLHRAGMVAANDGNVSAALDDGNLITSVTNVSKGAMTARHVVKIDRQGTPLEDGKKPSSELRMHLAIYRDRSDVRAVVHAHPPYATGFAAAGLALDKCVLPEIVMTLGSIPLAEYGTPSTEEVPEAVSKWIGKADAVLLSNHGAVTVGADLMEAYYRMERIEHYAKICFIAGRLGGERILTPEEVDKLYRLREEAGMTNRNPGCWTCDVQVPESCVGDVCVNFDEDSESFEQAAKKAVAEVMQSR</sequence>
<dbReference type="InterPro" id="IPR036409">
    <property type="entry name" value="Aldolase_II/adducin_N_sf"/>
</dbReference>
<evidence type="ECO:0000259" key="3">
    <source>
        <dbReference type="SMART" id="SM01007"/>
    </source>
</evidence>
<proteinExistence type="predicted"/>
<comment type="caution">
    <text evidence="4">The sequence shown here is derived from an EMBL/GenBank/DDBJ whole genome shotgun (WGS) entry which is preliminary data.</text>
</comment>
<accession>A0A532V4Z7</accession>
<keyword evidence="1" id="KW-0479">Metal-binding</keyword>
<dbReference type="GO" id="GO:0046872">
    <property type="term" value="F:metal ion binding"/>
    <property type="evidence" value="ECO:0007669"/>
    <property type="project" value="UniProtKB-KW"/>
</dbReference>
<dbReference type="SMART" id="SM01007">
    <property type="entry name" value="Aldolase_II"/>
    <property type="match status" value="1"/>
</dbReference>
<evidence type="ECO:0000313" key="5">
    <source>
        <dbReference type="Proteomes" id="UP000319619"/>
    </source>
</evidence>
<dbReference type="PANTHER" id="PTHR22789:SF0">
    <property type="entry name" value="3-OXO-TETRONATE 4-PHOSPHATE DECARBOXYLASE-RELATED"/>
    <property type="match status" value="1"/>
</dbReference>
<dbReference type="GO" id="GO:0016832">
    <property type="term" value="F:aldehyde-lyase activity"/>
    <property type="evidence" value="ECO:0007669"/>
    <property type="project" value="TreeGrafter"/>
</dbReference>
<gene>
    <name evidence="4" type="ORF">CEE37_00865</name>
</gene>
<protein>
    <recommendedName>
        <fullName evidence="3">Class II aldolase/adducin N-terminal domain-containing protein</fullName>
    </recommendedName>
</protein>
<keyword evidence="2" id="KW-0456">Lyase</keyword>
<dbReference type="PANTHER" id="PTHR22789">
    <property type="entry name" value="FUCULOSE PHOSPHATE ALDOLASE"/>
    <property type="match status" value="1"/>
</dbReference>
<evidence type="ECO:0000256" key="1">
    <source>
        <dbReference type="ARBA" id="ARBA00022723"/>
    </source>
</evidence>
<dbReference type="GO" id="GO:0019323">
    <property type="term" value="P:pentose catabolic process"/>
    <property type="evidence" value="ECO:0007669"/>
    <property type="project" value="TreeGrafter"/>
</dbReference>
<reference evidence="4 5" key="1">
    <citation type="submission" date="2017-06" db="EMBL/GenBank/DDBJ databases">
        <title>Novel microbial phyla capable of carbon fixation and sulfur reduction in deep-sea sediments.</title>
        <authorList>
            <person name="Huang J."/>
            <person name="Baker B."/>
            <person name="Wang Y."/>
        </authorList>
    </citation>
    <scope>NUCLEOTIDE SEQUENCE [LARGE SCALE GENOMIC DNA]</scope>
    <source>
        <strain evidence="4">B3_LCP</strain>
    </source>
</reference>
<dbReference type="Gene3D" id="3.40.225.10">
    <property type="entry name" value="Class II aldolase/adducin N-terminal domain"/>
    <property type="match status" value="1"/>
</dbReference>
<evidence type="ECO:0000256" key="2">
    <source>
        <dbReference type="ARBA" id="ARBA00023239"/>
    </source>
</evidence>
<dbReference type="Proteomes" id="UP000319619">
    <property type="component" value="Unassembled WGS sequence"/>
</dbReference>
<dbReference type="Pfam" id="PF00596">
    <property type="entry name" value="Aldolase_II"/>
    <property type="match status" value="1"/>
</dbReference>
<dbReference type="SUPFAM" id="SSF53639">
    <property type="entry name" value="AraD/HMP-PK domain-like"/>
    <property type="match status" value="1"/>
</dbReference>
<dbReference type="AlphaFoldDB" id="A0A532V4Z7"/>
<dbReference type="EMBL" id="NJBN01000001">
    <property type="protein sequence ID" value="TKJ42261.1"/>
    <property type="molecule type" value="Genomic_DNA"/>
</dbReference>
<dbReference type="InterPro" id="IPR050197">
    <property type="entry name" value="Aldolase_class_II_sugar_metab"/>
</dbReference>
<feature type="domain" description="Class II aldolase/adducin N-terminal" evidence="3">
    <location>
        <begin position="9"/>
        <end position="185"/>
    </location>
</feature>